<feature type="domain" description="HTH deoR-type" evidence="4">
    <location>
        <begin position="61"/>
        <end position="116"/>
    </location>
</feature>
<dbReference type="Gene3D" id="3.40.50.1360">
    <property type="match status" value="1"/>
</dbReference>
<dbReference type="PANTHER" id="PTHR30363">
    <property type="entry name" value="HTH-TYPE TRANSCRIPTIONAL REGULATOR SRLR-RELATED"/>
    <property type="match status" value="1"/>
</dbReference>
<dbReference type="InterPro" id="IPR050313">
    <property type="entry name" value="Carb_Metab_HTH_regulators"/>
</dbReference>
<evidence type="ECO:0000259" key="4">
    <source>
        <dbReference type="PROSITE" id="PS51000"/>
    </source>
</evidence>
<dbReference type="SMART" id="SM01134">
    <property type="entry name" value="DeoRC"/>
    <property type="match status" value="1"/>
</dbReference>
<dbReference type="GO" id="GO:0003700">
    <property type="term" value="F:DNA-binding transcription factor activity"/>
    <property type="evidence" value="ECO:0007669"/>
    <property type="project" value="InterPro"/>
</dbReference>
<dbReference type="PANTHER" id="PTHR30363:SF44">
    <property type="entry name" value="AGA OPERON TRANSCRIPTIONAL REPRESSOR-RELATED"/>
    <property type="match status" value="1"/>
</dbReference>
<dbReference type="PRINTS" id="PR00037">
    <property type="entry name" value="HTHLACR"/>
</dbReference>
<organism evidence="5 6">
    <name type="scientific">Agrobacterium tumefaciens str. Kerr 14</name>
    <dbReference type="NCBI Taxonomy" id="1183424"/>
    <lineage>
        <taxon>Bacteria</taxon>
        <taxon>Pseudomonadati</taxon>
        <taxon>Pseudomonadota</taxon>
        <taxon>Alphaproteobacteria</taxon>
        <taxon>Hyphomicrobiales</taxon>
        <taxon>Rhizobiaceae</taxon>
        <taxon>Rhizobium/Agrobacterium group</taxon>
        <taxon>Agrobacterium</taxon>
        <taxon>Agrobacterium tumefaciens complex</taxon>
    </lineage>
</organism>
<sequence length="313" mass="34454">MVSGRIFACGFGKSIDNGSNHLLHRSKTVMKLSFDEERFRSYCDRYRSFFYQREALVFNSTQDRQAKIVELLRSEQFLPIGKLTEHFQISVATARRDLSELHEAGLLRRTHGGAVSVTQVAQDKPNAARAVWNQTEKAAIAAVVAGMIVDGDTVLLDAGTTALEVARTLAGRRNLTFISNGLDIVEELTRGEGQSIYSVGGEYTDTNRSFRGPLAEQFIRQFNVDKLILNAASIDIDRGLICTSSPVNASVARAMIEVSSRVIVVADHSKFTKSSLSVTARIEDIGVIVTDAGTRSIIETVPEKLRKKFVIAN</sequence>
<dbReference type="InterPro" id="IPR037171">
    <property type="entry name" value="NagB/RpiA_transferase-like"/>
</dbReference>
<dbReference type="SMART" id="SM00420">
    <property type="entry name" value="HTH_DEOR"/>
    <property type="match status" value="1"/>
</dbReference>
<evidence type="ECO:0000256" key="2">
    <source>
        <dbReference type="ARBA" id="ARBA00023125"/>
    </source>
</evidence>
<gene>
    <name evidence="5" type="primary">accR</name>
    <name evidence="5" type="ORF">AGR4C_pc30069</name>
</gene>
<dbReference type="PROSITE" id="PS00894">
    <property type="entry name" value="HTH_DEOR_1"/>
    <property type="match status" value="1"/>
</dbReference>
<dbReference type="SUPFAM" id="SSF100950">
    <property type="entry name" value="NagB/RpiA/CoA transferase-like"/>
    <property type="match status" value="1"/>
</dbReference>
<keyword evidence="1" id="KW-0805">Transcription regulation</keyword>
<dbReference type="AlphaFoldDB" id="A0A1S7SG36"/>
<accession>A0A1S7SG36</accession>
<evidence type="ECO:0000256" key="3">
    <source>
        <dbReference type="ARBA" id="ARBA00023163"/>
    </source>
</evidence>
<evidence type="ECO:0000313" key="6">
    <source>
        <dbReference type="Proteomes" id="UP000191897"/>
    </source>
</evidence>
<dbReference type="EMBL" id="FBWC01000045">
    <property type="protein sequence ID" value="CUX68730.1"/>
    <property type="molecule type" value="Genomic_DNA"/>
</dbReference>
<dbReference type="Pfam" id="PF08220">
    <property type="entry name" value="HTH_DeoR"/>
    <property type="match status" value="1"/>
</dbReference>
<dbReference type="InterPro" id="IPR014036">
    <property type="entry name" value="DeoR-like_C"/>
</dbReference>
<proteinExistence type="predicted"/>
<dbReference type="GO" id="GO:0003677">
    <property type="term" value="F:DNA binding"/>
    <property type="evidence" value="ECO:0007669"/>
    <property type="project" value="UniProtKB-KW"/>
</dbReference>
<keyword evidence="2" id="KW-0238">DNA-binding</keyword>
<dbReference type="SUPFAM" id="SSF46785">
    <property type="entry name" value="Winged helix' DNA-binding domain"/>
    <property type="match status" value="1"/>
</dbReference>
<keyword evidence="3" id="KW-0804">Transcription</keyword>
<dbReference type="InterPro" id="IPR036388">
    <property type="entry name" value="WH-like_DNA-bd_sf"/>
</dbReference>
<dbReference type="InterPro" id="IPR001034">
    <property type="entry name" value="DeoR_HTH"/>
</dbReference>
<dbReference type="Pfam" id="PF00455">
    <property type="entry name" value="DeoRC"/>
    <property type="match status" value="1"/>
</dbReference>
<name>A0A1S7SG36_AGRTU</name>
<dbReference type="Gene3D" id="1.10.10.10">
    <property type="entry name" value="Winged helix-like DNA-binding domain superfamily/Winged helix DNA-binding domain"/>
    <property type="match status" value="1"/>
</dbReference>
<reference evidence="5 6" key="1">
    <citation type="submission" date="2016-01" db="EMBL/GenBank/DDBJ databases">
        <authorList>
            <person name="Oliw E.H."/>
        </authorList>
    </citation>
    <scope>NUCLEOTIDE SEQUENCE [LARGE SCALE GENOMIC DNA]</scope>
    <source>
        <strain evidence="5 6">Kerr 14</strain>
    </source>
</reference>
<dbReference type="InterPro" id="IPR018356">
    <property type="entry name" value="Tscrpt_reg_HTH_DeoR_CS"/>
</dbReference>
<evidence type="ECO:0000256" key="1">
    <source>
        <dbReference type="ARBA" id="ARBA00023015"/>
    </source>
</evidence>
<dbReference type="PROSITE" id="PS51000">
    <property type="entry name" value="HTH_DEOR_2"/>
    <property type="match status" value="1"/>
</dbReference>
<protein>
    <submittedName>
        <fullName evidence="5">Transcriptional repressor AccR</fullName>
    </submittedName>
</protein>
<evidence type="ECO:0000313" key="5">
    <source>
        <dbReference type="EMBL" id="CUX68730.1"/>
    </source>
</evidence>
<dbReference type="InterPro" id="IPR036390">
    <property type="entry name" value="WH_DNA-bd_sf"/>
</dbReference>
<dbReference type="Proteomes" id="UP000191897">
    <property type="component" value="Unassembled WGS sequence"/>
</dbReference>